<dbReference type="OrthoDB" id="203754at2759"/>
<dbReference type="AlphaFoldDB" id="A0A8B7Y2N5"/>
<sequence length="214" mass="23971">MSGSQIIGSSDRIPFTGPRTPMEVKMMVKGLKNVEKDTFRKLLKAAVSLIEGNDVPESTFSSLAKDNLSLEMVNTVFAGICTLLRCALRIPVTSLKPEVFKEDLKELRVPKEFVADFSSAVYGAKRSSLETALVTNRSRLPTLDRLRWRLDVGISTSALNRVLEPTILMELTLSNGSIHNLEVPVSKFHELRYSVAYVLKDMEELEKRSILKIE</sequence>
<dbReference type="PANTHER" id="PTHR15666">
    <property type="entry name" value="COMM DOMAIN CONTAINING PROTEIN 5"/>
    <property type="match status" value="1"/>
</dbReference>
<evidence type="ECO:0000256" key="2">
    <source>
        <dbReference type="ARBA" id="ARBA00093452"/>
    </source>
</evidence>
<dbReference type="RefSeq" id="XP_022086186.1">
    <property type="nucleotide sequence ID" value="XM_022230494.1"/>
</dbReference>
<evidence type="ECO:0000259" key="3">
    <source>
        <dbReference type="PROSITE" id="PS51269"/>
    </source>
</evidence>
<evidence type="ECO:0000313" key="4">
    <source>
        <dbReference type="Proteomes" id="UP000694845"/>
    </source>
</evidence>
<dbReference type="InterPro" id="IPR017920">
    <property type="entry name" value="COMM"/>
</dbReference>
<dbReference type="GeneID" id="110976853"/>
<keyword evidence="4" id="KW-1185">Reference proteome</keyword>
<proteinExistence type="inferred from homology"/>
<dbReference type="Pfam" id="PF07258">
    <property type="entry name" value="COMM_domain"/>
    <property type="match status" value="1"/>
</dbReference>
<accession>A0A8B7Y2N5</accession>
<evidence type="ECO:0000313" key="5">
    <source>
        <dbReference type="RefSeq" id="XP_022086186.1"/>
    </source>
</evidence>
<protein>
    <recommendedName>
        <fullName evidence="1">COMM domain-containing protein 5</fullName>
    </recommendedName>
</protein>
<reference evidence="5" key="1">
    <citation type="submission" date="2025-08" db="UniProtKB">
        <authorList>
            <consortium name="RefSeq"/>
        </authorList>
    </citation>
    <scope>IDENTIFICATION</scope>
</reference>
<dbReference type="Proteomes" id="UP000694845">
    <property type="component" value="Unplaced"/>
</dbReference>
<dbReference type="CTD" id="28991"/>
<feature type="domain" description="COMM" evidence="3">
    <location>
        <begin position="142"/>
        <end position="206"/>
    </location>
</feature>
<dbReference type="InterPro" id="IPR037357">
    <property type="entry name" value="COMMD5"/>
</dbReference>
<dbReference type="OMA" id="HIVAGMY"/>
<organism evidence="4 5">
    <name type="scientific">Acanthaster planci</name>
    <name type="common">Crown-of-thorns starfish</name>
    <dbReference type="NCBI Taxonomy" id="133434"/>
    <lineage>
        <taxon>Eukaryota</taxon>
        <taxon>Metazoa</taxon>
        <taxon>Echinodermata</taxon>
        <taxon>Eleutherozoa</taxon>
        <taxon>Asterozoa</taxon>
        <taxon>Asteroidea</taxon>
        <taxon>Valvatacea</taxon>
        <taxon>Valvatida</taxon>
        <taxon>Acanthasteridae</taxon>
        <taxon>Acanthaster</taxon>
    </lineage>
</organism>
<dbReference type="Pfam" id="PF21672">
    <property type="entry name" value="COMM_HN"/>
    <property type="match status" value="1"/>
</dbReference>
<name>A0A8B7Y2N5_ACAPL</name>
<dbReference type="PROSITE" id="PS51269">
    <property type="entry name" value="COMM"/>
    <property type="match status" value="1"/>
</dbReference>
<dbReference type="GO" id="GO:0005634">
    <property type="term" value="C:nucleus"/>
    <property type="evidence" value="ECO:0007669"/>
    <property type="project" value="TreeGrafter"/>
</dbReference>
<dbReference type="KEGG" id="aplc:110976853"/>
<evidence type="ECO:0000256" key="1">
    <source>
        <dbReference type="ARBA" id="ARBA00016556"/>
    </source>
</evidence>
<comment type="similarity">
    <text evidence="2">Belongs to the COMM domain-containing protein 5 family.</text>
</comment>
<dbReference type="PANTHER" id="PTHR15666:SF1">
    <property type="entry name" value="COMM DOMAIN-CONTAINING PROTEIN 5"/>
    <property type="match status" value="1"/>
</dbReference>
<gene>
    <name evidence="5" type="primary">LOC110976853</name>
</gene>